<evidence type="ECO:0000313" key="1">
    <source>
        <dbReference type="EMBL" id="CAG8741374.1"/>
    </source>
</evidence>
<dbReference type="AlphaFoldDB" id="A0A9N9INH7"/>
<dbReference type="EMBL" id="CAJVPQ010015038">
    <property type="protein sequence ID" value="CAG8741374.1"/>
    <property type="molecule type" value="Genomic_DNA"/>
</dbReference>
<dbReference type="OrthoDB" id="2369376at2759"/>
<name>A0A9N9INH7_9GLOM</name>
<feature type="non-terminal residue" evidence="1">
    <location>
        <position position="1"/>
    </location>
</feature>
<gene>
    <name evidence="1" type="ORF">FCALED_LOCUS15639</name>
</gene>
<accession>A0A9N9INH7</accession>
<proteinExistence type="predicted"/>
<evidence type="ECO:0000313" key="2">
    <source>
        <dbReference type="Proteomes" id="UP000789570"/>
    </source>
</evidence>
<protein>
    <submittedName>
        <fullName evidence="1">16722_t:CDS:1</fullName>
    </submittedName>
</protein>
<keyword evidence="2" id="KW-1185">Reference proteome</keyword>
<reference evidence="1" key="1">
    <citation type="submission" date="2021-06" db="EMBL/GenBank/DDBJ databases">
        <authorList>
            <person name="Kallberg Y."/>
            <person name="Tangrot J."/>
            <person name="Rosling A."/>
        </authorList>
    </citation>
    <scope>NUCLEOTIDE SEQUENCE</scope>
    <source>
        <strain evidence="1">UK204</strain>
    </source>
</reference>
<organism evidence="1 2">
    <name type="scientific">Funneliformis caledonium</name>
    <dbReference type="NCBI Taxonomy" id="1117310"/>
    <lineage>
        <taxon>Eukaryota</taxon>
        <taxon>Fungi</taxon>
        <taxon>Fungi incertae sedis</taxon>
        <taxon>Mucoromycota</taxon>
        <taxon>Glomeromycotina</taxon>
        <taxon>Glomeromycetes</taxon>
        <taxon>Glomerales</taxon>
        <taxon>Glomeraceae</taxon>
        <taxon>Funneliformis</taxon>
    </lineage>
</organism>
<comment type="caution">
    <text evidence="1">The sequence shown here is derived from an EMBL/GenBank/DDBJ whole genome shotgun (WGS) entry which is preliminary data.</text>
</comment>
<dbReference type="Proteomes" id="UP000789570">
    <property type="component" value="Unassembled WGS sequence"/>
</dbReference>
<sequence>ISNQFESCSIQVFLRKPSEKWVYVEEGLQGDTIMLFKLKFTYIKFILETTEVNIQKPGPNAFNLLMKNS</sequence>